<evidence type="ECO:0000256" key="1">
    <source>
        <dbReference type="SAM" id="MobiDB-lite"/>
    </source>
</evidence>
<protein>
    <submittedName>
        <fullName evidence="3">Modular polyketide synthase</fullName>
    </submittedName>
</protein>
<feature type="region of interest" description="Disordered" evidence="1">
    <location>
        <begin position="1"/>
        <end position="40"/>
    </location>
</feature>
<dbReference type="Gene3D" id="1.10.1200.10">
    <property type="entry name" value="ACP-like"/>
    <property type="match status" value="1"/>
</dbReference>
<comment type="caution">
    <text evidence="3">The sequence shown here is derived from an EMBL/GenBank/DDBJ whole genome shotgun (WGS) entry which is preliminary data.</text>
</comment>
<proteinExistence type="predicted"/>
<evidence type="ECO:0000259" key="2">
    <source>
        <dbReference type="PROSITE" id="PS50075"/>
    </source>
</evidence>
<dbReference type="InterPro" id="IPR009081">
    <property type="entry name" value="PP-bd_ACP"/>
</dbReference>
<feature type="domain" description="Carrier" evidence="2">
    <location>
        <begin position="249"/>
        <end position="334"/>
    </location>
</feature>
<organism evidence="3 4">
    <name type="scientific">Candidatus Frankia alpina</name>
    <dbReference type="NCBI Taxonomy" id="2699483"/>
    <lineage>
        <taxon>Bacteria</taxon>
        <taxon>Bacillati</taxon>
        <taxon>Actinomycetota</taxon>
        <taxon>Actinomycetes</taxon>
        <taxon>Frankiales</taxon>
        <taxon>Frankiaceae</taxon>
        <taxon>Frankia</taxon>
    </lineage>
</organism>
<dbReference type="InterPro" id="IPR036736">
    <property type="entry name" value="ACP-like_sf"/>
</dbReference>
<evidence type="ECO:0000313" key="3">
    <source>
        <dbReference type="EMBL" id="THJ30478.1"/>
    </source>
</evidence>
<keyword evidence="4" id="KW-1185">Reference proteome</keyword>
<dbReference type="PROSITE" id="PS50075">
    <property type="entry name" value="CARRIER"/>
    <property type="match status" value="1"/>
</dbReference>
<feature type="region of interest" description="Disordered" evidence="1">
    <location>
        <begin position="334"/>
        <end position="405"/>
    </location>
</feature>
<accession>A0A4S5BLB6</accession>
<name>A0A4S5BLB6_9ACTN</name>
<dbReference type="SUPFAM" id="SSF47336">
    <property type="entry name" value="ACP-like"/>
    <property type="match status" value="1"/>
</dbReference>
<dbReference type="Pfam" id="PF00550">
    <property type="entry name" value="PP-binding"/>
    <property type="match status" value="1"/>
</dbReference>
<feature type="compositionally biased region" description="Pro residues" evidence="1">
    <location>
        <begin position="20"/>
        <end position="36"/>
    </location>
</feature>
<dbReference type="Proteomes" id="UP000305282">
    <property type="component" value="Unassembled WGS sequence"/>
</dbReference>
<dbReference type="AlphaFoldDB" id="A0A4S5BLB6"/>
<feature type="compositionally biased region" description="Low complexity" evidence="1">
    <location>
        <begin position="1"/>
        <end position="19"/>
    </location>
</feature>
<feature type="compositionally biased region" description="Low complexity" evidence="1">
    <location>
        <begin position="377"/>
        <end position="394"/>
    </location>
</feature>
<gene>
    <name evidence="3" type="ORF">E7Y31_22640</name>
</gene>
<dbReference type="EMBL" id="SSXH01001000">
    <property type="protein sequence ID" value="THJ30478.1"/>
    <property type="molecule type" value="Genomic_DNA"/>
</dbReference>
<evidence type="ECO:0000313" key="4">
    <source>
        <dbReference type="Proteomes" id="UP000305282"/>
    </source>
</evidence>
<feature type="non-terminal residue" evidence="3">
    <location>
        <position position="1"/>
    </location>
</feature>
<sequence>IPTVPAVPAVPAAEPAAEPVAPPAAEPMPAPPPAEPMPAASWLAEPGAAAAGMPTPAVAAAEATVTAPPAAAPVTAAQWSVAAPTAGAALAGEVVAGPGQWPAFVEAHRQTAQVQASYQQLMTEAQVEFLRTSEAICARLAGAPAMTVPPAAEYLPVTPATTPAALPPAVAPTASMPATATPPSPLALPPSAVAPSAVAPSVVTADGAIPVPSASAGQLAVSPPAVAPASVGDALTSIGDETAGASAPRSVEELEALLLDVVAERTGYPVAALAMDMELEGDLGIDSLKKVEILSALRQHVGDIGVDVSESDALARLTALRTLGEVVDLMRNQPDVPEPVAAGPAGQIEQAGPDSTGPGTAAAAVIPELAESPTGDASGTAAATPTRGPTGVAADAPFPAGSAEG</sequence>
<feature type="non-terminal residue" evidence="3">
    <location>
        <position position="405"/>
    </location>
</feature>
<reference evidence="3 4" key="1">
    <citation type="submission" date="2019-04" db="EMBL/GenBank/DDBJ databases">
        <title>Draft genome sequences for three unisolated Alnus-infective Frankia Sp+ strains, AgTrS, AiOr and AvVan, the first sequenced Frankia strains able to sporulate in-planta.</title>
        <authorList>
            <person name="Bethencourt L."/>
            <person name="Vautrin F."/>
            <person name="Taib N."/>
            <person name="Dubost A."/>
            <person name="Castro-Garcia L."/>
            <person name="Imbaud O."/>
            <person name="Abrouk D."/>
            <person name="Fournier P."/>
            <person name="Briolay J."/>
            <person name="Nguyen A."/>
            <person name="Normand P."/>
            <person name="Fernandez M.P."/>
            <person name="Brochier-Armanet C."/>
            <person name="Herrera-Belaroussi A."/>
        </authorList>
    </citation>
    <scope>NUCLEOTIDE SEQUENCE [LARGE SCALE GENOMIC DNA]</scope>
    <source>
        <strain evidence="3 4">AvVan</strain>
    </source>
</reference>